<comment type="similarity">
    <text evidence="8">Belongs to the insect chemoreceptor superfamily. Gustatory receptor (GR) family.</text>
</comment>
<feature type="transmembrane region" description="Helical" evidence="8">
    <location>
        <begin position="199"/>
        <end position="219"/>
    </location>
</feature>
<dbReference type="GO" id="GO:0043025">
    <property type="term" value="C:neuronal cell body"/>
    <property type="evidence" value="ECO:0007669"/>
    <property type="project" value="TreeGrafter"/>
</dbReference>
<feature type="transmembrane region" description="Helical" evidence="8">
    <location>
        <begin position="304"/>
        <end position="322"/>
    </location>
</feature>
<feature type="transmembrane region" description="Helical" evidence="8">
    <location>
        <begin position="170"/>
        <end position="187"/>
    </location>
</feature>
<feature type="transmembrane region" description="Helical" evidence="8">
    <location>
        <begin position="269"/>
        <end position="292"/>
    </location>
</feature>
<keyword evidence="2 8" id="KW-1003">Cell membrane</keyword>
<feature type="transmembrane region" description="Helical" evidence="8">
    <location>
        <begin position="113"/>
        <end position="135"/>
    </location>
</feature>
<dbReference type="PANTHER" id="PTHR21143">
    <property type="entry name" value="INVERTEBRATE GUSTATORY RECEPTOR"/>
    <property type="match status" value="1"/>
</dbReference>
<comment type="subcellular location">
    <subcellularLocation>
        <location evidence="1 8">Cell membrane</location>
        <topology evidence="1 8">Multi-pass membrane protein</topology>
    </subcellularLocation>
</comment>
<dbReference type="Pfam" id="PF08395">
    <property type="entry name" value="7tm_7"/>
    <property type="match status" value="1"/>
</dbReference>
<feature type="transmembrane region" description="Helical" evidence="8">
    <location>
        <begin position="73"/>
        <end position="93"/>
    </location>
</feature>
<sequence>MKSELTLDVYRHFYIQRSHHPPLSEISAPREDKKKLRPWSSYYNQFKPVLLILRLFGRYSIQLSEKGEWVSKLISWSTLYCLVNYGLQTYVAVIVCFRRVQALVDSQRDYDEFIFSIHILAYLNIHFHLPFTYWLQNSRMAHYLNLWTDFQLNWEATFGEKLELKYKKTVLIYVAVIIPSVVLFLVFEQYSTLHDPWLYFLPYFFTIVSTALILVLWFLTCVELKRLSEDLSQKLIAALEAKPNKWLLKRWRHLWLDLRHLTLSLGTDLSAVLISIMLTFSTTFLLGLFNGLVQLISYAISWKAIGYLCASTFSLAIVFTICDAGHRATSSVASCTLTSVLKAKITMTNADIRHEIFLILESIKAGAPDIQLGGFVTLNRPLVVSLISNTLTYLIVLLQFKVNEEENVEHSSSGK</sequence>
<comment type="function">
    <text evidence="8">Gustatory receptor which mediates acceptance or avoidance behavior, depending on its substrates.</text>
</comment>
<keyword evidence="10" id="KW-1185">Reference proteome</keyword>
<evidence type="ECO:0000256" key="5">
    <source>
        <dbReference type="ARBA" id="ARBA00023136"/>
    </source>
</evidence>
<dbReference type="GO" id="GO:0050909">
    <property type="term" value="P:sensory perception of taste"/>
    <property type="evidence" value="ECO:0007669"/>
    <property type="project" value="InterPro"/>
</dbReference>
<dbReference type="GO" id="GO:0030424">
    <property type="term" value="C:axon"/>
    <property type="evidence" value="ECO:0007669"/>
    <property type="project" value="TreeGrafter"/>
</dbReference>
<keyword evidence="5 8" id="KW-0472">Membrane</keyword>
<keyword evidence="7 8" id="KW-0807">Transducer</keyword>
<dbReference type="GO" id="GO:0005886">
    <property type="term" value="C:plasma membrane"/>
    <property type="evidence" value="ECO:0007669"/>
    <property type="project" value="UniProtKB-SubCell"/>
</dbReference>
<name>A0A9P0MQQ9_NEZVI</name>
<dbReference type="PANTHER" id="PTHR21143:SF121">
    <property type="entry name" value="GUSTATORY AND ODORANT RECEPTOR 21A"/>
    <property type="match status" value="1"/>
</dbReference>
<keyword evidence="3 8" id="KW-0812">Transmembrane</keyword>
<dbReference type="EMBL" id="OV725081">
    <property type="protein sequence ID" value="CAH1401484.1"/>
    <property type="molecule type" value="Genomic_DNA"/>
</dbReference>
<evidence type="ECO:0000256" key="7">
    <source>
        <dbReference type="ARBA" id="ARBA00023224"/>
    </source>
</evidence>
<evidence type="ECO:0000256" key="6">
    <source>
        <dbReference type="ARBA" id="ARBA00023170"/>
    </source>
</evidence>
<evidence type="ECO:0000313" key="10">
    <source>
        <dbReference type="Proteomes" id="UP001152798"/>
    </source>
</evidence>
<dbReference type="OrthoDB" id="6625921at2759"/>
<dbReference type="GO" id="GO:0007165">
    <property type="term" value="P:signal transduction"/>
    <property type="evidence" value="ECO:0007669"/>
    <property type="project" value="UniProtKB-KW"/>
</dbReference>
<dbReference type="AlphaFoldDB" id="A0A9P0MQQ9"/>
<dbReference type="GO" id="GO:0030425">
    <property type="term" value="C:dendrite"/>
    <property type="evidence" value="ECO:0007669"/>
    <property type="project" value="TreeGrafter"/>
</dbReference>
<evidence type="ECO:0000256" key="1">
    <source>
        <dbReference type="ARBA" id="ARBA00004651"/>
    </source>
</evidence>
<gene>
    <name evidence="9" type="ORF">NEZAVI_LOCUS10496</name>
</gene>
<protein>
    <recommendedName>
        <fullName evidence="8">Gustatory receptor</fullName>
    </recommendedName>
</protein>
<dbReference type="Proteomes" id="UP001152798">
    <property type="component" value="Chromosome 5"/>
</dbReference>
<evidence type="ECO:0000256" key="8">
    <source>
        <dbReference type="RuleBase" id="RU363108"/>
    </source>
</evidence>
<organism evidence="9 10">
    <name type="scientific">Nezara viridula</name>
    <name type="common">Southern green stink bug</name>
    <name type="synonym">Cimex viridulus</name>
    <dbReference type="NCBI Taxonomy" id="85310"/>
    <lineage>
        <taxon>Eukaryota</taxon>
        <taxon>Metazoa</taxon>
        <taxon>Ecdysozoa</taxon>
        <taxon>Arthropoda</taxon>
        <taxon>Hexapoda</taxon>
        <taxon>Insecta</taxon>
        <taxon>Pterygota</taxon>
        <taxon>Neoptera</taxon>
        <taxon>Paraneoptera</taxon>
        <taxon>Hemiptera</taxon>
        <taxon>Heteroptera</taxon>
        <taxon>Panheteroptera</taxon>
        <taxon>Pentatomomorpha</taxon>
        <taxon>Pentatomoidea</taxon>
        <taxon>Pentatomidae</taxon>
        <taxon>Pentatominae</taxon>
        <taxon>Nezara</taxon>
    </lineage>
</organism>
<evidence type="ECO:0000313" key="9">
    <source>
        <dbReference type="EMBL" id="CAH1401484.1"/>
    </source>
</evidence>
<evidence type="ECO:0000256" key="3">
    <source>
        <dbReference type="ARBA" id="ARBA00022692"/>
    </source>
</evidence>
<keyword evidence="6 8" id="KW-0675">Receptor</keyword>
<evidence type="ECO:0000256" key="4">
    <source>
        <dbReference type="ARBA" id="ARBA00022989"/>
    </source>
</evidence>
<accession>A0A9P0MQQ9</accession>
<reference evidence="9" key="1">
    <citation type="submission" date="2022-01" db="EMBL/GenBank/DDBJ databases">
        <authorList>
            <person name="King R."/>
        </authorList>
    </citation>
    <scope>NUCLEOTIDE SEQUENCE</scope>
</reference>
<proteinExistence type="inferred from homology"/>
<dbReference type="InterPro" id="IPR013604">
    <property type="entry name" value="7TM_chemorcpt"/>
</dbReference>
<comment type="caution">
    <text evidence="8">Lacks conserved residue(s) required for the propagation of feature annotation.</text>
</comment>
<keyword evidence="4 8" id="KW-1133">Transmembrane helix</keyword>
<evidence type="ECO:0000256" key="2">
    <source>
        <dbReference type="ARBA" id="ARBA00022475"/>
    </source>
</evidence>